<dbReference type="HAMAP" id="MF_00676">
    <property type="entry name" value="UPF0260"/>
    <property type="match status" value="1"/>
</dbReference>
<sequence length="149" mass="17423">MAVNADPFWMRKTLEQLDQQEWESLCDGCGLCCLQKLEDEDDNSVYYTRIACKLLDLKSCQCRDYPNRFEHVPDCIQLTPGKADQFRWLPPTCAYRLVSEGQDLPSWHYLVCGDREQVHTQRISQSGRMLSETTVAEDDWEDYLIFRAS</sequence>
<dbReference type="PIRSF" id="PIRSF006173">
    <property type="entry name" value="UCP006173"/>
    <property type="match status" value="1"/>
</dbReference>
<name>A0A6I5RSB3_9PSED</name>
<dbReference type="InterPro" id="IPR008228">
    <property type="entry name" value="UCP006173"/>
</dbReference>
<dbReference type="NCBIfam" id="NF003502">
    <property type="entry name" value="PRK05170.1-6"/>
    <property type="match status" value="1"/>
</dbReference>
<evidence type="ECO:0000313" key="2">
    <source>
        <dbReference type="EMBL" id="NES10550.1"/>
    </source>
</evidence>
<reference evidence="2 3" key="1">
    <citation type="submission" date="2020-02" db="EMBL/GenBank/DDBJ databases">
        <title>Broccoli isolated Pseudomonas sp.</title>
        <authorList>
            <person name="Fujikawa T."/>
            <person name="Sawada H."/>
        </authorList>
    </citation>
    <scope>NUCLEOTIDE SEQUENCE [LARGE SCALE GENOMIC DNA]</scope>
    <source>
        <strain evidence="2 3">JCM 32154</strain>
    </source>
</reference>
<proteinExistence type="inferred from homology"/>
<evidence type="ECO:0000313" key="3">
    <source>
        <dbReference type="Proteomes" id="UP000471751"/>
    </source>
</evidence>
<dbReference type="NCBIfam" id="NF003507">
    <property type="entry name" value="PRK05170.2-5"/>
    <property type="match status" value="1"/>
</dbReference>
<comment type="caution">
    <text evidence="2">The sequence shown here is derived from an EMBL/GenBank/DDBJ whole genome shotgun (WGS) entry which is preliminary data.</text>
</comment>
<evidence type="ECO:0000256" key="1">
    <source>
        <dbReference type="HAMAP-Rule" id="MF_00676"/>
    </source>
</evidence>
<organism evidence="2 3">
    <name type="scientific">Pseudomonas laurentiana</name>
    <dbReference type="NCBI Taxonomy" id="2364649"/>
    <lineage>
        <taxon>Bacteria</taxon>
        <taxon>Pseudomonadati</taxon>
        <taxon>Pseudomonadota</taxon>
        <taxon>Gammaproteobacteria</taxon>
        <taxon>Pseudomonadales</taxon>
        <taxon>Pseudomonadaceae</taxon>
        <taxon>Pseudomonas</taxon>
    </lineage>
</organism>
<accession>A0A6I5RSB3</accession>
<dbReference type="PANTHER" id="PTHR37421">
    <property type="entry name" value="UPF0260 PROTEIN YCGN"/>
    <property type="match status" value="1"/>
</dbReference>
<protein>
    <recommendedName>
        <fullName evidence="1">UPF0260 protein G3O07_13745</fullName>
    </recommendedName>
</protein>
<comment type="similarity">
    <text evidence="1">Belongs to the UPF0260 family.</text>
</comment>
<dbReference type="Proteomes" id="UP000471751">
    <property type="component" value="Unassembled WGS sequence"/>
</dbReference>
<dbReference type="Pfam" id="PF03692">
    <property type="entry name" value="CxxCxxCC"/>
    <property type="match status" value="1"/>
</dbReference>
<dbReference type="InterPro" id="IPR005358">
    <property type="entry name" value="Puta_zinc/iron-chelating_dom"/>
</dbReference>
<dbReference type="EMBL" id="JAAHBT010000137">
    <property type="protein sequence ID" value="NES10550.1"/>
    <property type="molecule type" value="Genomic_DNA"/>
</dbReference>
<dbReference type="AlphaFoldDB" id="A0A6I5RSB3"/>
<keyword evidence="3" id="KW-1185">Reference proteome</keyword>
<gene>
    <name evidence="2" type="ORF">G3O07_13745</name>
</gene>
<dbReference type="NCBIfam" id="NF003501">
    <property type="entry name" value="PRK05170.1-5"/>
    <property type="match status" value="1"/>
</dbReference>
<dbReference type="RefSeq" id="WP_163936851.1">
    <property type="nucleotide sequence ID" value="NZ_BMQU01000024.1"/>
</dbReference>
<dbReference type="PANTHER" id="PTHR37421:SF1">
    <property type="entry name" value="UPF0260 PROTEIN YCGN"/>
    <property type="match status" value="1"/>
</dbReference>